<accession>A0A345PM75</accession>
<name>A0A345PM75_9BACI</name>
<dbReference type="PANTHER" id="PTHR39176">
    <property type="entry name" value="PERIPLASMIC PROTEIN-RELATED"/>
    <property type="match status" value="1"/>
</dbReference>
<sequence length="168" mass="19144">MADFVSSEDKTGLIQVLLLEPTLSKEKTEKANNVPADKEDTAINNTEAVEVSLKETYLEKLNNAEKEVEELEPADSTTLSLKEVENERYGIWDDLLNEIYGELKVQLPAGEMDQLKEEQLSWITYRDNSAHESSLKFEGASWEPVEYASVLANLTQERCHELVENYMK</sequence>
<dbReference type="Pfam" id="PF07007">
    <property type="entry name" value="LprI"/>
    <property type="match status" value="1"/>
</dbReference>
<reference evidence="4" key="1">
    <citation type="submission" date="2017-11" db="EMBL/GenBank/DDBJ databases">
        <authorList>
            <person name="Zhu W."/>
        </authorList>
    </citation>
    <scope>NUCLEOTIDE SEQUENCE [LARGE SCALE GENOMIC DNA]</scope>
    <source>
        <strain evidence="4">160</strain>
    </source>
</reference>
<protein>
    <recommendedName>
        <fullName evidence="2">Lysozyme inhibitor LprI-like N-terminal domain-containing protein</fullName>
    </recommendedName>
</protein>
<evidence type="ECO:0000259" key="2">
    <source>
        <dbReference type="Pfam" id="PF07007"/>
    </source>
</evidence>
<feature type="domain" description="Lysozyme inhibitor LprI-like N-terminal" evidence="2">
    <location>
        <begin position="74"/>
        <end position="162"/>
    </location>
</feature>
<proteinExistence type="predicted"/>
<dbReference type="KEGG" id="ocn:CUC15_05705"/>
<gene>
    <name evidence="3" type="ORF">CUC15_05705</name>
</gene>
<dbReference type="AlphaFoldDB" id="A0A345PM75"/>
<feature type="compositionally biased region" description="Basic and acidic residues" evidence="1">
    <location>
        <begin position="25"/>
        <end position="41"/>
    </location>
</feature>
<evidence type="ECO:0000313" key="4">
    <source>
        <dbReference type="Proteomes" id="UP000253908"/>
    </source>
</evidence>
<keyword evidence="4" id="KW-1185">Reference proteome</keyword>
<dbReference type="PANTHER" id="PTHR39176:SF1">
    <property type="entry name" value="PERIPLASMIC PROTEIN"/>
    <property type="match status" value="1"/>
</dbReference>
<feature type="region of interest" description="Disordered" evidence="1">
    <location>
        <begin position="25"/>
        <end position="45"/>
    </location>
</feature>
<dbReference type="Gene3D" id="1.20.1270.180">
    <property type="match status" value="1"/>
</dbReference>
<evidence type="ECO:0000313" key="3">
    <source>
        <dbReference type="EMBL" id="AXI11105.1"/>
    </source>
</evidence>
<dbReference type="Proteomes" id="UP000253908">
    <property type="component" value="Chromosome"/>
</dbReference>
<dbReference type="EMBL" id="CP024848">
    <property type="protein sequence ID" value="AXI11105.1"/>
    <property type="molecule type" value="Genomic_DNA"/>
</dbReference>
<organism evidence="3 4">
    <name type="scientific">Oceanobacillus zhaokaii</name>
    <dbReference type="NCBI Taxonomy" id="2052660"/>
    <lineage>
        <taxon>Bacteria</taxon>
        <taxon>Bacillati</taxon>
        <taxon>Bacillota</taxon>
        <taxon>Bacilli</taxon>
        <taxon>Bacillales</taxon>
        <taxon>Bacillaceae</taxon>
        <taxon>Oceanobacillus</taxon>
    </lineage>
</organism>
<evidence type="ECO:0000256" key="1">
    <source>
        <dbReference type="SAM" id="MobiDB-lite"/>
    </source>
</evidence>
<dbReference type="InterPro" id="IPR009739">
    <property type="entry name" value="LprI-like_N"/>
</dbReference>